<reference evidence="16 17" key="1">
    <citation type="submission" date="2019-03" db="EMBL/GenBank/DDBJ databases">
        <title>Genomic Encyclopedia of Type Strains, Phase III (KMG-III): the genomes of soil and plant-associated and newly described type strains.</title>
        <authorList>
            <person name="Whitman W."/>
        </authorList>
    </citation>
    <scope>NUCLEOTIDE SEQUENCE [LARGE SCALE GENOMIC DNA]</scope>
    <source>
        <strain evidence="16 17">CECT 7378</strain>
    </source>
</reference>
<keyword evidence="9 10" id="KW-0998">Cell outer membrane</keyword>
<dbReference type="RefSeq" id="WP_133502203.1">
    <property type="nucleotide sequence ID" value="NZ_SNXC01000004.1"/>
</dbReference>
<gene>
    <name evidence="16" type="ORF">DFP79_0309</name>
</gene>
<dbReference type="InterPro" id="IPR000531">
    <property type="entry name" value="Beta-barrel_TonB"/>
</dbReference>
<evidence type="ECO:0000259" key="15">
    <source>
        <dbReference type="Pfam" id="PF07715"/>
    </source>
</evidence>
<evidence type="ECO:0000256" key="10">
    <source>
        <dbReference type="PROSITE-ProRule" id="PRU01360"/>
    </source>
</evidence>
<evidence type="ECO:0000256" key="3">
    <source>
        <dbReference type="ARBA" id="ARBA00022452"/>
    </source>
</evidence>
<evidence type="ECO:0000256" key="1">
    <source>
        <dbReference type="ARBA" id="ARBA00004571"/>
    </source>
</evidence>
<evidence type="ECO:0000256" key="13">
    <source>
        <dbReference type="SAM" id="SignalP"/>
    </source>
</evidence>
<protein>
    <submittedName>
        <fullName evidence="16">Outer membrane receptor for ferrienterochelin and colicins</fullName>
    </submittedName>
</protein>
<accession>A0A4R6MJR2</accession>
<dbReference type="GO" id="GO:0044718">
    <property type="term" value="P:siderophore transmembrane transport"/>
    <property type="evidence" value="ECO:0007669"/>
    <property type="project" value="TreeGrafter"/>
</dbReference>
<dbReference type="Proteomes" id="UP000294656">
    <property type="component" value="Unassembled WGS sequence"/>
</dbReference>
<keyword evidence="2 10" id="KW-0813">Transport</keyword>
<keyword evidence="3 10" id="KW-1134">Transmembrane beta strand</keyword>
<evidence type="ECO:0000256" key="7">
    <source>
        <dbReference type="ARBA" id="ARBA00023077"/>
    </source>
</evidence>
<dbReference type="InterPro" id="IPR037066">
    <property type="entry name" value="Plug_dom_sf"/>
</dbReference>
<evidence type="ECO:0000256" key="5">
    <source>
        <dbReference type="ARBA" id="ARBA00022729"/>
    </source>
</evidence>
<dbReference type="InterPro" id="IPR010916">
    <property type="entry name" value="TonB_box_CS"/>
</dbReference>
<evidence type="ECO:0000313" key="16">
    <source>
        <dbReference type="EMBL" id="TDP00500.1"/>
    </source>
</evidence>
<comment type="similarity">
    <text evidence="10 12">Belongs to the TonB-dependent receptor family.</text>
</comment>
<evidence type="ECO:0000256" key="9">
    <source>
        <dbReference type="ARBA" id="ARBA00023237"/>
    </source>
</evidence>
<keyword evidence="16" id="KW-0675">Receptor</keyword>
<keyword evidence="17" id="KW-1185">Reference proteome</keyword>
<organism evidence="16 17">
    <name type="scientific">Marinomonas balearica</name>
    <dbReference type="NCBI Taxonomy" id="491947"/>
    <lineage>
        <taxon>Bacteria</taxon>
        <taxon>Pseudomonadati</taxon>
        <taxon>Pseudomonadota</taxon>
        <taxon>Gammaproteobacteria</taxon>
        <taxon>Oceanospirillales</taxon>
        <taxon>Oceanospirillaceae</taxon>
        <taxon>Marinomonas</taxon>
    </lineage>
</organism>
<keyword evidence="7 11" id="KW-0798">TonB box</keyword>
<dbReference type="PROSITE" id="PS00430">
    <property type="entry name" value="TONB_DEPENDENT_REC_1"/>
    <property type="match status" value="1"/>
</dbReference>
<evidence type="ECO:0000256" key="11">
    <source>
        <dbReference type="PROSITE-ProRule" id="PRU10143"/>
    </source>
</evidence>
<dbReference type="CDD" id="cd01347">
    <property type="entry name" value="ligand_gated_channel"/>
    <property type="match status" value="1"/>
</dbReference>
<evidence type="ECO:0000256" key="12">
    <source>
        <dbReference type="RuleBase" id="RU003357"/>
    </source>
</evidence>
<keyword evidence="8 10" id="KW-0472">Membrane</keyword>
<feature type="domain" description="TonB-dependent receptor plug" evidence="15">
    <location>
        <begin position="41"/>
        <end position="149"/>
    </location>
</feature>
<feature type="chain" id="PRO_5020226592" evidence="13">
    <location>
        <begin position="23"/>
        <end position="629"/>
    </location>
</feature>
<evidence type="ECO:0000256" key="8">
    <source>
        <dbReference type="ARBA" id="ARBA00023136"/>
    </source>
</evidence>
<evidence type="ECO:0000313" key="17">
    <source>
        <dbReference type="Proteomes" id="UP000294656"/>
    </source>
</evidence>
<dbReference type="Gene3D" id="2.170.130.10">
    <property type="entry name" value="TonB-dependent receptor, plug domain"/>
    <property type="match status" value="1"/>
</dbReference>
<keyword evidence="4 10" id="KW-0812">Transmembrane</keyword>
<dbReference type="SUPFAM" id="SSF56935">
    <property type="entry name" value="Porins"/>
    <property type="match status" value="1"/>
</dbReference>
<dbReference type="PROSITE" id="PS52016">
    <property type="entry name" value="TONB_DEPENDENT_REC_3"/>
    <property type="match status" value="1"/>
</dbReference>
<comment type="subcellular location">
    <subcellularLocation>
        <location evidence="1 10">Cell outer membrane</location>
        <topology evidence="1 10">Multi-pass membrane protein</topology>
    </subcellularLocation>
</comment>
<dbReference type="PANTHER" id="PTHR30069:SF53">
    <property type="entry name" value="COLICIN I RECEPTOR-RELATED"/>
    <property type="match status" value="1"/>
</dbReference>
<comment type="caution">
    <text evidence="16">The sequence shown here is derived from an EMBL/GenBank/DDBJ whole genome shotgun (WGS) entry which is preliminary data.</text>
</comment>
<feature type="short sequence motif" description="TonB box" evidence="11">
    <location>
        <begin position="28"/>
        <end position="34"/>
    </location>
</feature>
<dbReference type="Gene3D" id="2.40.170.20">
    <property type="entry name" value="TonB-dependent receptor, beta-barrel domain"/>
    <property type="match status" value="1"/>
</dbReference>
<dbReference type="InterPro" id="IPR039426">
    <property type="entry name" value="TonB-dep_rcpt-like"/>
</dbReference>
<dbReference type="AlphaFoldDB" id="A0A4R6MJR2"/>
<dbReference type="InterPro" id="IPR012910">
    <property type="entry name" value="Plug_dom"/>
</dbReference>
<evidence type="ECO:0000256" key="2">
    <source>
        <dbReference type="ARBA" id="ARBA00022448"/>
    </source>
</evidence>
<sequence length="629" mass="69615">MKKASIITMTALAVSAANTTYAEEQLDTLVVTASGFEQDTTEAPASISVVTAEEIEKGAYRNIGEVLENIPSVKLTRSGGGTNLGMRGLSGDYTMIMVDGRTQSSREARSGIAEGYEQEWLPPLSMVERIEVVQGPMSTLYGSSAMGGAINIITKKHPSNWRGNLHSEIIVSEGSNFNDTQKSSLYLGGPIIEDTLSVQFGAEFLDQEEDNIDGGYPEKEIDTYFAKFDLSINENHEIGLDISKASQERTRTAGVTDENDSLQENKKESIAITHSGRYGDLTENSFIQQEVTNNTTDDSEITNTQFDTKWIVPTDNHTFTVGGSYIDAELKDNSNLADSGLTKLSSDQISLFAEDEWYLFDDFALVTGLRADKNENFDNHLSPKVYGVWNVTDTWTLKGGVSTGYKAPTLRRLSDDWAIGSNRAVTYGNSELKPESSVSSELSATYSGTSFVTTVAIYKTDFDDKLDRMNCRDTTICSSSAGSRDRIWVNIDKVETKGVELSTKYQLTHTLSTSLNYTYSDSEVKSDNERRDGVPLLDSPKHLASLSVNWTATDKLNLWTDYTYYGKSNEEDDPTPSYKLIDVGANYKFNKNLKLSLGINNTLDEEFTDEEYGYVDHGREYWAAVDASF</sequence>
<evidence type="ECO:0000256" key="4">
    <source>
        <dbReference type="ARBA" id="ARBA00022692"/>
    </source>
</evidence>
<keyword evidence="6" id="KW-0406">Ion transport</keyword>
<dbReference type="Pfam" id="PF00593">
    <property type="entry name" value="TonB_dep_Rec_b-barrel"/>
    <property type="match status" value="1"/>
</dbReference>
<keyword evidence="5 13" id="KW-0732">Signal</keyword>
<proteinExistence type="inferred from homology"/>
<dbReference type="PANTHER" id="PTHR30069">
    <property type="entry name" value="TONB-DEPENDENT OUTER MEMBRANE RECEPTOR"/>
    <property type="match status" value="1"/>
</dbReference>
<dbReference type="OrthoDB" id="9764669at2"/>
<dbReference type="GO" id="GO:0009279">
    <property type="term" value="C:cell outer membrane"/>
    <property type="evidence" value="ECO:0007669"/>
    <property type="project" value="UniProtKB-SubCell"/>
</dbReference>
<feature type="signal peptide" evidence="13">
    <location>
        <begin position="1"/>
        <end position="22"/>
    </location>
</feature>
<dbReference type="Pfam" id="PF07715">
    <property type="entry name" value="Plug"/>
    <property type="match status" value="1"/>
</dbReference>
<dbReference type="EMBL" id="SNXC01000004">
    <property type="protein sequence ID" value="TDP00500.1"/>
    <property type="molecule type" value="Genomic_DNA"/>
</dbReference>
<feature type="domain" description="TonB-dependent receptor-like beta-barrel" evidence="14">
    <location>
        <begin position="203"/>
        <end position="601"/>
    </location>
</feature>
<evidence type="ECO:0000259" key="14">
    <source>
        <dbReference type="Pfam" id="PF00593"/>
    </source>
</evidence>
<dbReference type="GO" id="GO:0015344">
    <property type="term" value="F:siderophore uptake transmembrane transporter activity"/>
    <property type="evidence" value="ECO:0007669"/>
    <property type="project" value="TreeGrafter"/>
</dbReference>
<name>A0A4R6MJR2_9GAMM</name>
<evidence type="ECO:0000256" key="6">
    <source>
        <dbReference type="ARBA" id="ARBA00023065"/>
    </source>
</evidence>
<dbReference type="InterPro" id="IPR036942">
    <property type="entry name" value="Beta-barrel_TonB_sf"/>
</dbReference>